<dbReference type="InterPro" id="IPR004358">
    <property type="entry name" value="Sig_transdc_His_kin-like_C"/>
</dbReference>
<dbReference type="Gene3D" id="3.30.565.10">
    <property type="entry name" value="Histidine kinase-like ATPase, C-terminal domain"/>
    <property type="match status" value="1"/>
</dbReference>
<dbReference type="PROSITE" id="PS50042">
    <property type="entry name" value="CNMP_BINDING_3"/>
    <property type="match status" value="1"/>
</dbReference>
<evidence type="ECO:0000256" key="6">
    <source>
        <dbReference type="ARBA" id="ARBA00022777"/>
    </source>
</evidence>
<dbReference type="InterPro" id="IPR005467">
    <property type="entry name" value="His_kinase_dom"/>
</dbReference>
<dbReference type="Pfam" id="PF00027">
    <property type="entry name" value="cNMP_binding"/>
    <property type="match status" value="1"/>
</dbReference>
<keyword evidence="4" id="KW-0808">Transferase</keyword>
<evidence type="ECO:0000256" key="3">
    <source>
        <dbReference type="ARBA" id="ARBA00022553"/>
    </source>
</evidence>
<keyword evidence="8" id="KW-0902">Two-component regulatory system</keyword>
<dbReference type="Gene3D" id="1.10.287.130">
    <property type="match status" value="1"/>
</dbReference>
<feature type="domain" description="Histidine kinase" evidence="10">
    <location>
        <begin position="224"/>
        <end position="434"/>
    </location>
</feature>
<dbReference type="InterPro" id="IPR018488">
    <property type="entry name" value="cNMP-bd_CS"/>
</dbReference>
<dbReference type="PROSITE" id="PS00889">
    <property type="entry name" value="CNMP_BINDING_2"/>
    <property type="match status" value="1"/>
</dbReference>
<sequence>MLRIACGNYSGGGLVGGSGRKAVRGWSRGALQSASRGSAAIVKEREKGGWLGVSCLLYGRGFWLKLGGMMTLESCPIFSQLKPGELKVLEQAAQVRGFKANEDIFREGDTGDGVYVVRRGLVQITGLITLNDRHAFSKVGPGEMFGEMAVLENKPRSASATALEETEVYFIPREAMLALVENSPLLSMGLLREISNRLREFNRQYVSEVLQRERLALVGRFARTIVHDLKNPLNIIGLSAEMAGMEKATPEGRHLAKQRISKQVERISELVNEILEFTQGSHVSFVLAQTPYDVFVQILLEEIRPEIEIKSVTIELENAPPAIRLLLNPKRLRRVFYNLIHNATDAMPDGGRITLRFRVSEEEVITEIEDTGPGIATEIADRLFDAFATFGKAHGTGLGLSISKKIVEDHRGRISARNEPGRGAVFSFALPVPAGEHEEAVIGR</sequence>
<evidence type="ECO:0000259" key="10">
    <source>
        <dbReference type="PROSITE" id="PS50109"/>
    </source>
</evidence>
<accession>B9XKB2</accession>
<evidence type="ECO:0000313" key="12">
    <source>
        <dbReference type="Proteomes" id="UP000003688"/>
    </source>
</evidence>
<organism evidence="11 12">
    <name type="scientific">Pedosphaera parvula (strain Ellin514)</name>
    <dbReference type="NCBI Taxonomy" id="320771"/>
    <lineage>
        <taxon>Bacteria</taxon>
        <taxon>Pseudomonadati</taxon>
        <taxon>Verrucomicrobiota</taxon>
        <taxon>Pedosphaerae</taxon>
        <taxon>Pedosphaerales</taxon>
        <taxon>Pedosphaeraceae</taxon>
        <taxon>Pedosphaera</taxon>
    </lineage>
</organism>
<dbReference type="EC" id="2.7.13.3" evidence="2"/>
<comment type="catalytic activity">
    <reaction evidence="1">
        <text>ATP + protein L-histidine = ADP + protein N-phospho-L-histidine.</text>
        <dbReference type="EC" id="2.7.13.3"/>
    </reaction>
</comment>
<dbReference type="PROSITE" id="PS50109">
    <property type="entry name" value="HIS_KIN"/>
    <property type="match status" value="1"/>
</dbReference>
<keyword evidence="12" id="KW-1185">Reference proteome</keyword>
<dbReference type="SUPFAM" id="SSF47384">
    <property type="entry name" value="Homodimeric domain of signal transducing histidine kinase"/>
    <property type="match status" value="1"/>
</dbReference>
<evidence type="ECO:0000313" key="11">
    <source>
        <dbReference type="EMBL" id="EEF59750.1"/>
    </source>
</evidence>
<evidence type="ECO:0000256" key="5">
    <source>
        <dbReference type="ARBA" id="ARBA00022741"/>
    </source>
</evidence>
<dbReference type="PANTHER" id="PTHR43065">
    <property type="entry name" value="SENSOR HISTIDINE KINASE"/>
    <property type="match status" value="1"/>
</dbReference>
<dbReference type="STRING" id="320771.Cflav_PD2571"/>
<dbReference type="AlphaFoldDB" id="B9XKB2"/>
<dbReference type="InterPro" id="IPR014710">
    <property type="entry name" value="RmlC-like_jellyroll"/>
</dbReference>
<dbReference type="InterPro" id="IPR000595">
    <property type="entry name" value="cNMP-bd_dom"/>
</dbReference>
<dbReference type="SMART" id="SM00100">
    <property type="entry name" value="cNMP"/>
    <property type="match status" value="1"/>
</dbReference>
<dbReference type="InterPro" id="IPR036890">
    <property type="entry name" value="HATPase_C_sf"/>
</dbReference>
<evidence type="ECO:0000256" key="1">
    <source>
        <dbReference type="ARBA" id="ARBA00000085"/>
    </source>
</evidence>
<dbReference type="SUPFAM" id="SSF51206">
    <property type="entry name" value="cAMP-binding domain-like"/>
    <property type="match status" value="1"/>
</dbReference>
<name>B9XKB2_PEDPL</name>
<dbReference type="Gene3D" id="2.60.120.10">
    <property type="entry name" value="Jelly Rolls"/>
    <property type="match status" value="1"/>
</dbReference>
<dbReference type="InterPro" id="IPR018490">
    <property type="entry name" value="cNMP-bd_dom_sf"/>
</dbReference>
<gene>
    <name evidence="11" type="ORF">Cflav_PD2571</name>
</gene>
<dbReference type="CDD" id="cd00082">
    <property type="entry name" value="HisKA"/>
    <property type="match status" value="1"/>
</dbReference>
<dbReference type="SMART" id="SM00387">
    <property type="entry name" value="HATPase_c"/>
    <property type="match status" value="1"/>
</dbReference>
<dbReference type="CDD" id="cd00038">
    <property type="entry name" value="CAP_ED"/>
    <property type="match status" value="1"/>
</dbReference>
<reference evidence="11 12" key="1">
    <citation type="journal article" date="2011" name="J. Bacteriol.">
        <title>Genome sequence of 'Pedosphaera parvula' Ellin514, an aerobic Verrucomicrobial isolate from pasture soil.</title>
        <authorList>
            <person name="Kant R."/>
            <person name="van Passel M.W."/>
            <person name="Sangwan P."/>
            <person name="Palva A."/>
            <person name="Lucas S."/>
            <person name="Copeland A."/>
            <person name="Lapidus A."/>
            <person name="Glavina Del Rio T."/>
            <person name="Dalin E."/>
            <person name="Tice H."/>
            <person name="Bruce D."/>
            <person name="Goodwin L."/>
            <person name="Pitluck S."/>
            <person name="Chertkov O."/>
            <person name="Larimer F.W."/>
            <person name="Land M.L."/>
            <person name="Hauser L."/>
            <person name="Brettin T.S."/>
            <person name="Detter J.C."/>
            <person name="Han S."/>
            <person name="de Vos W.M."/>
            <person name="Janssen P.H."/>
            <person name="Smidt H."/>
        </authorList>
    </citation>
    <scope>NUCLEOTIDE SEQUENCE [LARGE SCALE GENOMIC DNA]</scope>
    <source>
        <strain evidence="11 12">Ellin514</strain>
    </source>
</reference>
<feature type="domain" description="Cyclic nucleotide-binding" evidence="9">
    <location>
        <begin position="77"/>
        <end position="197"/>
    </location>
</feature>
<keyword evidence="7" id="KW-0067">ATP-binding</keyword>
<evidence type="ECO:0000256" key="8">
    <source>
        <dbReference type="ARBA" id="ARBA00023012"/>
    </source>
</evidence>
<evidence type="ECO:0000256" key="4">
    <source>
        <dbReference type="ARBA" id="ARBA00022679"/>
    </source>
</evidence>
<dbReference type="Pfam" id="PF00512">
    <property type="entry name" value="HisKA"/>
    <property type="match status" value="1"/>
</dbReference>
<dbReference type="GO" id="GO:0000155">
    <property type="term" value="F:phosphorelay sensor kinase activity"/>
    <property type="evidence" value="ECO:0007669"/>
    <property type="project" value="InterPro"/>
</dbReference>
<dbReference type="InterPro" id="IPR003594">
    <property type="entry name" value="HATPase_dom"/>
</dbReference>
<dbReference type="Proteomes" id="UP000003688">
    <property type="component" value="Unassembled WGS sequence"/>
</dbReference>
<keyword evidence="5" id="KW-0547">Nucleotide-binding</keyword>
<dbReference type="Pfam" id="PF02518">
    <property type="entry name" value="HATPase_c"/>
    <property type="match status" value="1"/>
</dbReference>
<dbReference type="SUPFAM" id="SSF55874">
    <property type="entry name" value="ATPase domain of HSP90 chaperone/DNA topoisomerase II/histidine kinase"/>
    <property type="match status" value="1"/>
</dbReference>
<dbReference type="InterPro" id="IPR003661">
    <property type="entry name" value="HisK_dim/P_dom"/>
</dbReference>
<keyword evidence="3" id="KW-0597">Phosphoprotein</keyword>
<evidence type="ECO:0000256" key="2">
    <source>
        <dbReference type="ARBA" id="ARBA00012438"/>
    </source>
</evidence>
<proteinExistence type="predicted"/>
<keyword evidence="6" id="KW-0418">Kinase</keyword>
<dbReference type="EMBL" id="ABOX02000024">
    <property type="protein sequence ID" value="EEF59750.1"/>
    <property type="molecule type" value="Genomic_DNA"/>
</dbReference>
<dbReference type="PRINTS" id="PR00344">
    <property type="entry name" value="BCTRLSENSOR"/>
</dbReference>
<dbReference type="InterPro" id="IPR036097">
    <property type="entry name" value="HisK_dim/P_sf"/>
</dbReference>
<dbReference type="CDD" id="cd00075">
    <property type="entry name" value="HATPase"/>
    <property type="match status" value="1"/>
</dbReference>
<comment type="caution">
    <text evidence="11">The sequence shown here is derived from an EMBL/GenBank/DDBJ whole genome shotgun (WGS) entry which is preliminary data.</text>
</comment>
<protein>
    <recommendedName>
        <fullName evidence="2">histidine kinase</fullName>
        <ecNumber evidence="2">2.7.13.3</ecNumber>
    </recommendedName>
</protein>
<evidence type="ECO:0000259" key="9">
    <source>
        <dbReference type="PROSITE" id="PS50042"/>
    </source>
</evidence>
<dbReference type="GO" id="GO:0005524">
    <property type="term" value="F:ATP binding"/>
    <property type="evidence" value="ECO:0007669"/>
    <property type="project" value="UniProtKB-KW"/>
</dbReference>
<dbReference type="PANTHER" id="PTHR43065:SF10">
    <property type="entry name" value="PEROXIDE STRESS-ACTIVATED HISTIDINE KINASE MAK3"/>
    <property type="match status" value="1"/>
</dbReference>
<dbReference type="SMART" id="SM00388">
    <property type="entry name" value="HisKA"/>
    <property type="match status" value="1"/>
</dbReference>
<evidence type="ECO:0000256" key="7">
    <source>
        <dbReference type="ARBA" id="ARBA00022840"/>
    </source>
</evidence>